<dbReference type="PROSITE" id="PS51318">
    <property type="entry name" value="TAT"/>
    <property type="match status" value="1"/>
</dbReference>
<keyword evidence="3" id="KW-1185">Reference proteome</keyword>
<dbReference type="InterPro" id="IPR036178">
    <property type="entry name" value="Formintransfe-cycloase-like_sf"/>
</dbReference>
<feature type="domain" description="Cyclodeaminase/cyclohydrolase" evidence="1">
    <location>
        <begin position="9"/>
        <end position="160"/>
    </location>
</feature>
<organism evidence="2 3">
    <name type="scientific">Planosporangium flavigriseum</name>
    <dbReference type="NCBI Taxonomy" id="373681"/>
    <lineage>
        <taxon>Bacteria</taxon>
        <taxon>Bacillati</taxon>
        <taxon>Actinomycetota</taxon>
        <taxon>Actinomycetes</taxon>
        <taxon>Micromonosporales</taxon>
        <taxon>Micromonosporaceae</taxon>
        <taxon>Planosporangium</taxon>
    </lineage>
</organism>
<sequence>MTDAVPDRTVRQFLDALAARTSAPAAGAGAALTVGAAAALVAMAARFTESPLSGLAERADRLREEVLLLADADGEAYVAALAALRLPRQQPERQQRITTAMQAATEVPLAIARAGSEIATMAAKLASEGNPNLVGDAQAAALLAEGAVNAAVRIVQLNQKIGGLDGTWTDQADACLRMASDATRTSAGRAP</sequence>
<dbReference type="AlphaFoldDB" id="A0A8J3LWD8"/>
<comment type="caution">
    <text evidence="2">The sequence shown here is derived from an EMBL/GenBank/DDBJ whole genome shotgun (WGS) entry which is preliminary data.</text>
</comment>
<dbReference type="SUPFAM" id="SSF101262">
    <property type="entry name" value="Methenyltetrahydrofolate cyclohydrolase-like"/>
    <property type="match status" value="1"/>
</dbReference>
<dbReference type="EMBL" id="BONU01000025">
    <property type="protein sequence ID" value="GIG75039.1"/>
    <property type="molecule type" value="Genomic_DNA"/>
</dbReference>
<evidence type="ECO:0000259" key="1">
    <source>
        <dbReference type="Pfam" id="PF04961"/>
    </source>
</evidence>
<evidence type="ECO:0000313" key="3">
    <source>
        <dbReference type="Proteomes" id="UP000653674"/>
    </source>
</evidence>
<dbReference type="Pfam" id="PF04961">
    <property type="entry name" value="FTCD_C"/>
    <property type="match status" value="1"/>
</dbReference>
<evidence type="ECO:0000313" key="2">
    <source>
        <dbReference type="EMBL" id="GIG75039.1"/>
    </source>
</evidence>
<dbReference type="InterPro" id="IPR006311">
    <property type="entry name" value="TAT_signal"/>
</dbReference>
<dbReference type="GO" id="GO:0003824">
    <property type="term" value="F:catalytic activity"/>
    <property type="evidence" value="ECO:0007669"/>
    <property type="project" value="InterPro"/>
</dbReference>
<reference evidence="2" key="1">
    <citation type="submission" date="2021-01" db="EMBL/GenBank/DDBJ databases">
        <title>Whole genome shotgun sequence of Planosporangium flavigriseum NBRC 105377.</title>
        <authorList>
            <person name="Komaki H."/>
            <person name="Tamura T."/>
        </authorList>
    </citation>
    <scope>NUCLEOTIDE SEQUENCE</scope>
    <source>
        <strain evidence="2">NBRC 105377</strain>
    </source>
</reference>
<accession>A0A8J3LWD8</accession>
<gene>
    <name evidence="2" type="ORF">Pfl04_34430</name>
</gene>
<protein>
    <recommendedName>
        <fullName evidence="1">Cyclodeaminase/cyclohydrolase domain-containing protein</fullName>
    </recommendedName>
</protein>
<dbReference type="RefSeq" id="WP_168077143.1">
    <property type="nucleotide sequence ID" value="NZ_BAAAQJ010000007.1"/>
</dbReference>
<dbReference type="Gene3D" id="1.20.120.680">
    <property type="entry name" value="Formiminotetrahydrofolate cyclodeaminase monomer, up-and-down helical bundle"/>
    <property type="match status" value="1"/>
</dbReference>
<dbReference type="InterPro" id="IPR007044">
    <property type="entry name" value="Cyclodeamin/CycHdrlase"/>
</dbReference>
<name>A0A8J3LWD8_9ACTN</name>
<dbReference type="Proteomes" id="UP000653674">
    <property type="component" value="Unassembled WGS sequence"/>
</dbReference>
<proteinExistence type="predicted"/>